<dbReference type="EMBL" id="JAEQNA010000001">
    <property type="protein sequence ID" value="MBL0418715.1"/>
    <property type="molecule type" value="Genomic_DNA"/>
</dbReference>
<evidence type="ECO:0000256" key="1">
    <source>
        <dbReference type="SAM" id="MobiDB-lite"/>
    </source>
</evidence>
<sequence>MHRIERLMAEPALKARAKRRALPKDHGERSAIADNVLDRHNRQQPKATTG</sequence>
<organism evidence="2 3">
    <name type="scientific">Ramlibacter aurantiacus</name>
    <dbReference type="NCBI Taxonomy" id="2801330"/>
    <lineage>
        <taxon>Bacteria</taxon>
        <taxon>Pseudomonadati</taxon>
        <taxon>Pseudomonadota</taxon>
        <taxon>Betaproteobacteria</taxon>
        <taxon>Burkholderiales</taxon>
        <taxon>Comamonadaceae</taxon>
        <taxon>Ramlibacter</taxon>
    </lineage>
</organism>
<accession>A0A937D1F1</accession>
<protein>
    <submittedName>
        <fullName evidence="2">Uncharacterized protein</fullName>
    </submittedName>
</protein>
<evidence type="ECO:0000313" key="3">
    <source>
        <dbReference type="Proteomes" id="UP000613011"/>
    </source>
</evidence>
<feature type="compositionally biased region" description="Basic and acidic residues" evidence="1">
    <location>
        <begin position="22"/>
        <end position="41"/>
    </location>
</feature>
<comment type="caution">
    <text evidence="2">The sequence shown here is derived from an EMBL/GenBank/DDBJ whole genome shotgun (WGS) entry which is preliminary data.</text>
</comment>
<name>A0A937D1F1_9BURK</name>
<reference evidence="2" key="1">
    <citation type="submission" date="2021-01" db="EMBL/GenBank/DDBJ databases">
        <title>Ramlibacter sp. strain AW1 16S ribosomal RNA gene Genome sequencing and assembly.</title>
        <authorList>
            <person name="Kang M."/>
        </authorList>
    </citation>
    <scope>NUCLEOTIDE SEQUENCE</scope>
    <source>
        <strain evidence="2">AW1</strain>
    </source>
</reference>
<proteinExistence type="predicted"/>
<dbReference type="Proteomes" id="UP000613011">
    <property type="component" value="Unassembled WGS sequence"/>
</dbReference>
<dbReference type="AlphaFoldDB" id="A0A937D1F1"/>
<gene>
    <name evidence="2" type="ORF">JI739_00010</name>
</gene>
<feature type="region of interest" description="Disordered" evidence="1">
    <location>
        <begin position="1"/>
        <end position="50"/>
    </location>
</feature>
<keyword evidence="3" id="KW-1185">Reference proteome</keyword>
<evidence type="ECO:0000313" key="2">
    <source>
        <dbReference type="EMBL" id="MBL0418715.1"/>
    </source>
</evidence>